<comment type="caution">
    <text evidence="1">The sequence shown here is derived from an EMBL/GenBank/DDBJ whole genome shotgun (WGS) entry which is preliminary data.</text>
</comment>
<evidence type="ECO:0000313" key="2">
    <source>
        <dbReference type="Proteomes" id="UP001632038"/>
    </source>
</evidence>
<dbReference type="Proteomes" id="UP001632038">
    <property type="component" value="Unassembled WGS sequence"/>
</dbReference>
<proteinExistence type="predicted"/>
<evidence type="ECO:0000313" key="1">
    <source>
        <dbReference type="EMBL" id="KAL3626551.1"/>
    </source>
</evidence>
<keyword evidence="2" id="KW-1185">Reference proteome</keyword>
<reference evidence="2" key="1">
    <citation type="journal article" date="2024" name="IScience">
        <title>Strigolactones Initiate the Formation of Haustorium-like Structures in Castilleja.</title>
        <authorList>
            <person name="Buerger M."/>
            <person name="Peterson D."/>
            <person name="Chory J."/>
        </authorList>
    </citation>
    <scope>NUCLEOTIDE SEQUENCE [LARGE SCALE GENOMIC DNA]</scope>
</reference>
<protein>
    <submittedName>
        <fullName evidence="1">Uncharacterized protein</fullName>
    </submittedName>
</protein>
<dbReference type="AlphaFoldDB" id="A0ABD3CB40"/>
<name>A0ABD3CB40_9LAMI</name>
<organism evidence="1 2">
    <name type="scientific">Castilleja foliolosa</name>
    <dbReference type="NCBI Taxonomy" id="1961234"/>
    <lineage>
        <taxon>Eukaryota</taxon>
        <taxon>Viridiplantae</taxon>
        <taxon>Streptophyta</taxon>
        <taxon>Embryophyta</taxon>
        <taxon>Tracheophyta</taxon>
        <taxon>Spermatophyta</taxon>
        <taxon>Magnoliopsida</taxon>
        <taxon>eudicotyledons</taxon>
        <taxon>Gunneridae</taxon>
        <taxon>Pentapetalae</taxon>
        <taxon>asterids</taxon>
        <taxon>lamiids</taxon>
        <taxon>Lamiales</taxon>
        <taxon>Orobanchaceae</taxon>
        <taxon>Pedicularideae</taxon>
        <taxon>Castillejinae</taxon>
        <taxon>Castilleja</taxon>
    </lineage>
</organism>
<sequence length="98" mass="11459">MGFKDDLLRIGKEGFAIIDDEKKKGRISGPNYNKKPYVSSVQSRQPCLYQPQKAYFYKVKPPPTNETMFNTYEVVDDNYRGAFVMECNSKRKPNPMFY</sequence>
<dbReference type="EMBL" id="JAVIJP010000047">
    <property type="protein sequence ID" value="KAL3626551.1"/>
    <property type="molecule type" value="Genomic_DNA"/>
</dbReference>
<accession>A0ABD3CB40</accession>
<gene>
    <name evidence="1" type="ORF">CASFOL_030100</name>
</gene>